<dbReference type="AlphaFoldDB" id="A0A7U2I962"/>
<dbReference type="Proteomes" id="UP000663193">
    <property type="component" value="Chromosome 19"/>
</dbReference>
<dbReference type="VEuPathDB" id="FungiDB:JI435_444560"/>
<protein>
    <submittedName>
        <fullName evidence="1">Uncharacterized protein</fullName>
    </submittedName>
</protein>
<accession>A0A7U2I962</accession>
<keyword evidence="2" id="KW-1185">Reference proteome</keyword>
<proteinExistence type="predicted"/>
<dbReference type="EMBL" id="CP069041">
    <property type="protein sequence ID" value="QRD05546.1"/>
    <property type="molecule type" value="Genomic_DNA"/>
</dbReference>
<name>A0A7U2I962_PHANO</name>
<sequence length="130" mass="15235">MGNVRERRLTARRQTSEAPATATSFNNIMNMKTFSPLDNQQRYSLRDDLYIHKMHKNRLLGVDLSTRAWTDPVQRWLNKYLRAFRYRRLSKISHSDSEGLTSIAEAHRWSQQIIILIAEIIGRVTTATFN</sequence>
<dbReference type="OrthoDB" id="3790966at2759"/>
<evidence type="ECO:0000313" key="1">
    <source>
        <dbReference type="EMBL" id="QRD05546.1"/>
    </source>
</evidence>
<evidence type="ECO:0000313" key="2">
    <source>
        <dbReference type="Proteomes" id="UP000663193"/>
    </source>
</evidence>
<organism evidence="1 2">
    <name type="scientific">Phaeosphaeria nodorum (strain SN15 / ATCC MYA-4574 / FGSC 10173)</name>
    <name type="common">Glume blotch fungus</name>
    <name type="synonym">Parastagonospora nodorum</name>
    <dbReference type="NCBI Taxonomy" id="321614"/>
    <lineage>
        <taxon>Eukaryota</taxon>
        <taxon>Fungi</taxon>
        <taxon>Dikarya</taxon>
        <taxon>Ascomycota</taxon>
        <taxon>Pezizomycotina</taxon>
        <taxon>Dothideomycetes</taxon>
        <taxon>Pleosporomycetidae</taxon>
        <taxon>Pleosporales</taxon>
        <taxon>Pleosporineae</taxon>
        <taxon>Phaeosphaeriaceae</taxon>
        <taxon>Parastagonospora</taxon>
    </lineage>
</organism>
<gene>
    <name evidence="1" type="ORF">JI435_444560</name>
</gene>
<reference evidence="2" key="1">
    <citation type="journal article" date="2021" name="BMC Genomics">
        <title>Chromosome-level genome assembly and manually-curated proteome of model necrotroph Parastagonospora nodorum Sn15 reveals a genome-wide trove of candidate effector homologs, and redundancy of virulence-related functions within an accessory chromosome.</title>
        <authorList>
            <person name="Bertazzoni S."/>
            <person name="Jones D.A.B."/>
            <person name="Phan H.T."/>
            <person name="Tan K.-C."/>
            <person name="Hane J.K."/>
        </authorList>
    </citation>
    <scope>NUCLEOTIDE SEQUENCE [LARGE SCALE GENOMIC DNA]</scope>
    <source>
        <strain evidence="2">SN15 / ATCC MYA-4574 / FGSC 10173)</strain>
    </source>
</reference>